<name>A0ABQ9EKT5_TEGGR</name>
<proteinExistence type="predicted"/>
<evidence type="ECO:0000313" key="6">
    <source>
        <dbReference type="EMBL" id="KAJ8304197.1"/>
    </source>
</evidence>
<feature type="non-terminal residue" evidence="6">
    <location>
        <position position="1"/>
    </location>
</feature>
<keyword evidence="7" id="KW-1185">Reference proteome</keyword>
<evidence type="ECO:0008006" key="8">
    <source>
        <dbReference type="Google" id="ProtNLM"/>
    </source>
</evidence>
<evidence type="ECO:0000259" key="4">
    <source>
        <dbReference type="Pfam" id="PF19435"/>
    </source>
</evidence>
<evidence type="ECO:0000256" key="3">
    <source>
        <dbReference type="SAM" id="MobiDB-lite"/>
    </source>
</evidence>
<keyword evidence="2" id="KW-0539">Nucleus</keyword>
<dbReference type="PANTHER" id="PTHR13532:SF3">
    <property type="entry name" value="INTEGRATOR COMPLEX SUBUNIT 14"/>
    <property type="match status" value="1"/>
</dbReference>
<gene>
    <name evidence="6" type="ORF">KUTeg_017780</name>
</gene>
<reference evidence="6 7" key="1">
    <citation type="submission" date="2022-12" db="EMBL/GenBank/DDBJ databases">
        <title>Chromosome-level genome of Tegillarca granosa.</title>
        <authorList>
            <person name="Kim J."/>
        </authorList>
    </citation>
    <scope>NUCLEOTIDE SEQUENCE [LARGE SCALE GENOMIC DNA]</scope>
    <source>
        <strain evidence="6">Teg-2019</strain>
        <tissue evidence="6">Adductor muscle</tissue>
    </source>
</reference>
<feature type="domain" description="Integrator complex subunit 14 beta-barrel" evidence="4">
    <location>
        <begin position="4"/>
        <end position="72"/>
    </location>
</feature>
<dbReference type="InterPro" id="IPR045814">
    <property type="entry name" value="IntS14_b-barrel"/>
</dbReference>
<organism evidence="6 7">
    <name type="scientific">Tegillarca granosa</name>
    <name type="common">Malaysian cockle</name>
    <name type="synonym">Anadara granosa</name>
    <dbReference type="NCBI Taxonomy" id="220873"/>
    <lineage>
        <taxon>Eukaryota</taxon>
        <taxon>Metazoa</taxon>
        <taxon>Spiralia</taxon>
        <taxon>Lophotrochozoa</taxon>
        <taxon>Mollusca</taxon>
        <taxon>Bivalvia</taxon>
        <taxon>Autobranchia</taxon>
        <taxon>Pteriomorphia</taxon>
        <taxon>Arcoida</taxon>
        <taxon>Arcoidea</taxon>
        <taxon>Arcidae</taxon>
        <taxon>Tegillarca</taxon>
    </lineage>
</organism>
<comment type="caution">
    <text evidence="6">The sequence shown here is derived from an EMBL/GenBank/DDBJ whole genome shotgun (WGS) entry which is preliminary data.</text>
</comment>
<dbReference type="InterPro" id="IPR039841">
    <property type="entry name" value="INTS14"/>
</dbReference>
<feature type="domain" description="Integrator complex subunit 14 C-terminal" evidence="5">
    <location>
        <begin position="120"/>
        <end position="222"/>
    </location>
</feature>
<evidence type="ECO:0000256" key="1">
    <source>
        <dbReference type="ARBA" id="ARBA00004123"/>
    </source>
</evidence>
<evidence type="ECO:0000259" key="5">
    <source>
        <dbReference type="Pfam" id="PF20504"/>
    </source>
</evidence>
<dbReference type="Proteomes" id="UP001217089">
    <property type="component" value="Unassembled WGS sequence"/>
</dbReference>
<feature type="region of interest" description="Disordered" evidence="3">
    <location>
        <begin position="1"/>
        <end position="23"/>
    </location>
</feature>
<evidence type="ECO:0000256" key="2">
    <source>
        <dbReference type="ARBA" id="ARBA00023242"/>
    </source>
</evidence>
<dbReference type="EMBL" id="JARBDR010000903">
    <property type="protein sequence ID" value="KAJ8304197.1"/>
    <property type="molecule type" value="Genomic_DNA"/>
</dbReference>
<sequence length="226" mass="25409">NDDNSTKKEEEDESNTQEEGKTPSFTVLLHGSLKVEGMVALTRVSEDWYGIMYSWADSKKKSNLMLSLFEPGIEPVSWLGNMNNLAPISDFVDPPYGDEDNKTPFPVRPQDKRSYAQSCVVWIKQAGLQADIQKVLRHARKLPDKQQQFYKELNRLRRAALSFGFTELLEAMATLLDRECTMLPGTANPDAALQLTNAANALRGESATDINHLIMPLRTNFGQEDT</sequence>
<accession>A0ABQ9EKT5</accession>
<dbReference type="Pfam" id="PF19435">
    <property type="entry name" value="IntS14_b-barrel"/>
    <property type="match status" value="1"/>
</dbReference>
<protein>
    <recommendedName>
        <fullName evidence="8">Integrator complex subunit 14</fullName>
    </recommendedName>
</protein>
<dbReference type="PANTHER" id="PTHR13532">
    <property type="match status" value="1"/>
</dbReference>
<evidence type="ECO:0000313" key="7">
    <source>
        <dbReference type="Proteomes" id="UP001217089"/>
    </source>
</evidence>
<dbReference type="Pfam" id="PF20504">
    <property type="entry name" value="IntS14_C"/>
    <property type="match status" value="1"/>
</dbReference>
<dbReference type="InterPro" id="IPR046471">
    <property type="entry name" value="IntS14_C"/>
</dbReference>
<comment type="subcellular location">
    <subcellularLocation>
        <location evidence="1">Nucleus</location>
    </subcellularLocation>
</comment>